<dbReference type="PANTHER" id="PTHR38042:SF1">
    <property type="entry name" value="UROPORPHYRINOGEN-III SYNTHASE, CHLOROPLASTIC"/>
    <property type="match status" value="1"/>
</dbReference>
<comment type="function">
    <text evidence="7">Catalyzes cyclization of the linear tetrapyrrole, hydroxymethylbilane, to the macrocyclic uroporphyrinogen III.</text>
</comment>
<keyword evidence="4 7" id="KW-0456">Lyase</keyword>
<feature type="region of interest" description="Disordered" evidence="8">
    <location>
        <begin position="1"/>
        <end position="39"/>
    </location>
</feature>
<organism evidence="10 11">
    <name type="scientific">Panicum virgatum</name>
    <name type="common">Blackwell switchgrass</name>
    <dbReference type="NCBI Taxonomy" id="38727"/>
    <lineage>
        <taxon>Eukaryota</taxon>
        <taxon>Viridiplantae</taxon>
        <taxon>Streptophyta</taxon>
        <taxon>Embryophyta</taxon>
        <taxon>Tracheophyta</taxon>
        <taxon>Spermatophyta</taxon>
        <taxon>Magnoliopsida</taxon>
        <taxon>Liliopsida</taxon>
        <taxon>Poales</taxon>
        <taxon>Poaceae</taxon>
        <taxon>PACMAD clade</taxon>
        <taxon>Panicoideae</taxon>
        <taxon>Panicodae</taxon>
        <taxon>Paniceae</taxon>
        <taxon>Panicinae</taxon>
        <taxon>Panicum</taxon>
        <taxon>Panicum sect. Hiantes</taxon>
    </lineage>
</organism>
<dbReference type="Gene3D" id="3.40.50.10090">
    <property type="match status" value="2"/>
</dbReference>
<evidence type="ECO:0000256" key="4">
    <source>
        <dbReference type="ARBA" id="ARBA00023239"/>
    </source>
</evidence>
<dbReference type="GO" id="GO:0006782">
    <property type="term" value="P:protoporphyrinogen IX biosynthetic process"/>
    <property type="evidence" value="ECO:0007669"/>
    <property type="project" value="UniProtKB-UniRule"/>
</dbReference>
<evidence type="ECO:0000256" key="1">
    <source>
        <dbReference type="ARBA" id="ARBA00004772"/>
    </source>
</evidence>
<accession>A0A8T0QK47</accession>
<protein>
    <recommendedName>
        <fullName evidence="3 7">Uroporphyrinogen-III synthase</fullName>
        <ecNumber evidence="3 7">4.2.1.75</ecNumber>
    </recommendedName>
</protein>
<dbReference type="InterPro" id="IPR003754">
    <property type="entry name" value="4pyrrol_synth_uPrphyn_synth"/>
</dbReference>
<comment type="similarity">
    <text evidence="2 7">Belongs to the uroporphyrinogen-III synthase family.</text>
</comment>
<sequence>MAFSSLAPFSPPSGTFRHHPAGRPGAAASGSVVACSPPPPDVVVTRERGKNAELIAALEKHNIHSLELPLVKHVEGPDADRLSDVLRAMGKVLASELPKSSRNTCKVLYPASAKAGHEIQDGLSERGFDVTRLNTYTTVPVDVEPLTLNLAISAPVVAVASPSALRAWLNLIPKVDNWNNSIACIGETTGSAAKKLGLKSIYCPTTPGLEGWVESILEALRVHRQLKEAPKMLNTGSPVHRMTELLDVGDRL</sequence>
<feature type="domain" description="Tetrapyrrole biosynthesis uroporphyrinogen III synthase" evidence="9">
    <location>
        <begin position="90"/>
        <end position="214"/>
    </location>
</feature>
<proteinExistence type="inferred from homology"/>
<dbReference type="Pfam" id="PF02602">
    <property type="entry name" value="HEM4"/>
    <property type="match status" value="1"/>
</dbReference>
<evidence type="ECO:0000313" key="10">
    <source>
        <dbReference type="EMBL" id="KAG2573062.1"/>
    </source>
</evidence>
<evidence type="ECO:0000259" key="9">
    <source>
        <dbReference type="Pfam" id="PF02602"/>
    </source>
</evidence>
<dbReference type="GO" id="GO:0004852">
    <property type="term" value="F:uroporphyrinogen-III synthase activity"/>
    <property type="evidence" value="ECO:0007669"/>
    <property type="project" value="UniProtKB-UniRule"/>
</dbReference>
<dbReference type="SUPFAM" id="SSF69618">
    <property type="entry name" value="HemD-like"/>
    <property type="match status" value="1"/>
</dbReference>
<gene>
    <name evidence="10" type="ORF">PVAP13_7KG224500</name>
</gene>
<dbReference type="PANTHER" id="PTHR38042">
    <property type="entry name" value="UROPORPHYRINOGEN-III SYNTHASE, CHLOROPLASTIC"/>
    <property type="match status" value="1"/>
</dbReference>
<evidence type="ECO:0000256" key="3">
    <source>
        <dbReference type="ARBA" id="ARBA00013109"/>
    </source>
</evidence>
<evidence type="ECO:0000256" key="2">
    <source>
        <dbReference type="ARBA" id="ARBA00008133"/>
    </source>
</evidence>
<dbReference type="GO" id="GO:0009507">
    <property type="term" value="C:chloroplast"/>
    <property type="evidence" value="ECO:0007669"/>
    <property type="project" value="TreeGrafter"/>
</dbReference>
<dbReference type="EC" id="4.2.1.75" evidence="3 7"/>
<name>A0A8T0QK47_PANVG</name>
<comment type="caution">
    <text evidence="10">The sequence shown here is derived from an EMBL/GenBank/DDBJ whole genome shotgun (WGS) entry which is preliminary data.</text>
</comment>
<evidence type="ECO:0000256" key="5">
    <source>
        <dbReference type="ARBA" id="ARBA00023244"/>
    </source>
</evidence>
<dbReference type="AlphaFoldDB" id="A0A8T0QK47"/>
<feature type="compositionally biased region" description="Low complexity" evidence="8">
    <location>
        <begin position="22"/>
        <end position="35"/>
    </location>
</feature>
<keyword evidence="5 7" id="KW-0627">Porphyrin biosynthesis</keyword>
<comment type="pathway">
    <text evidence="1 7">Porphyrin-containing compound metabolism; protoporphyrin-IX biosynthesis; coproporphyrinogen-III from 5-aminolevulinate: step 3/4.</text>
</comment>
<dbReference type="CDD" id="cd06578">
    <property type="entry name" value="HemD"/>
    <property type="match status" value="1"/>
</dbReference>
<reference evidence="10" key="1">
    <citation type="submission" date="2020-05" db="EMBL/GenBank/DDBJ databases">
        <title>WGS assembly of Panicum virgatum.</title>
        <authorList>
            <person name="Lovell J.T."/>
            <person name="Jenkins J."/>
            <person name="Shu S."/>
            <person name="Juenger T.E."/>
            <person name="Schmutz J."/>
        </authorList>
    </citation>
    <scope>NUCLEOTIDE SEQUENCE</scope>
    <source>
        <strain evidence="10">AP13</strain>
    </source>
</reference>
<dbReference type="EMBL" id="CM029049">
    <property type="protein sequence ID" value="KAG2573062.1"/>
    <property type="molecule type" value="Genomic_DNA"/>
</dbReference>
<evidence type="ECO:0000256" key="7">
    <source>
        <dbReference type="RuleBase" id="RU366031"/>
    </source>
</evidence>
<dbReference type="Proteomes" id="UP000823388">
    <property type="component" value="Chromosome 7K"/>
</dbReference>
<dbReference type="InterPro" id="IPR036108">
    <property type="entry name" value="4pyrrol_syn_uPrphyn_synt_sf"/>
</dbReference>
<dbReference type="GO" id="GO:0006780">
    <property type="term" value="P:uroporphyrinogen III biosynthetic process"/>
    <property type="evidence" value="ECO:0007669"/>
    <property type="project" value="UniProtKB-UniRule"/>
</dbReference>
<comment type="catalytic activity">
    <reaction evidence="6 7">
        <text>hydroxymethylbilane = uroporphyrinogen III + H2O</text>
        <dbReference type="Rhea" id="RHEA:18965"/>
        <dbReference type="ChEBI" id="CHEBI:15377"/>
        <dbReference type="ChEBI" id="CHEBI:57308"/>
        <dbReference type="ChEBI" id="CHEBI:57845"/>
        <dbReference type="EC" id="4.2.1.75"/>
    </reaction>
</comment>
<evidence type="ECO:0000256" key="8">
    <source>
        <dbReference type="SAM" id="MobiDB-lite"/>
    </source>
</evidence>
<evidence type="ECO:0000313" key="11">
    <source>
        <dbReference type="Proteomes" id="UP000823388"/>
    </source>
</evidence>
<keyword evidence="11" id="KW-1185">Reference proteome</keyword>
<evidence type="ECO:0000256" key="6">
    <source>
        <dbReference type="ARBA" id="ARBA00048617"/>
    </source>
</evidence>
<dbReference type="InterPro" id="IPR039793">
    <property type="entry name" value="UROS/Hem4"/>
</dbReference>